<comment type="similarity">
    <text evidence="1 3">Belongs to the UDP-glycosyltransferase family.</text>
</comment>
<evidence type="ECO:0000313" key="5">
    <source>
        <dbReference type="EMBL" id="KAG8388612.1"/>
    </source>
</evidence>
<dbReference type="Gene3D" id="3.40.50.2000">
    <property type="entry name" value="Glycogen Phosphorylase B"/>
    <property type="match status" value="2"/>
</dbReference>
<gene>
    <name evidence="5" type="ORF">BUALT_Bualt02G0143600</name>
</gene>
<dbReference type="CDD" id="cd03784">
    <property type="entry name" value="GT1_Gtf-like"/>
    <property type="match status" value="1"/>
</dbReference>
<dbReference type="InterPro" id="IPR002213">
    <property type="entry name" value="UDP_glucos_trans"/>
</dbReference>
<dbReference type="PROSITE" id="PS00375">
    <property type="entry name" value="UDPGT"/>
    <property type="match status" value="1"/>
</dbReference>
<evidence type="ECO:0000256" key="1">
    <source>
        <dbReference type="ARBA" id="ARBA00009995"/>
    </source>
</evidence>
<evidence type="ECO:0000313" key="6">
    <source>
        <dbReference type="Proteomes" id="UP000826271"/>
    </source>
</evidence>
<dbReference type="SUPFAM" id="SSF53756">
    <property type="entry name" value="UDP-Glycosyltransferase/glycogen phosphorylase"/>
    <property type="match status" value="1"/>
</dbReference>
<evidence type="ECO:0000256" key="3">
    <source>
        <dbReference type="RuleBase" id="RU003718"/>
    </source>
</evidence>
<dbReference type="EMBL" id="WHWC01000002">
    <property type="protein sequence ID" value="KAG8388612.1"/>
    <property type="molecule type" value="Genomic_DNA"/>
</dbReference>
<dbReference type="FunFam" id="3.40.50.2000:FF:000107">
    <property type="entry name" value="Glycosyltransferase"/>
    <property type="match status" value="1"/>
</dbReference>
<evidence type="ECO:0000256" key="4">
    <source>
        <dbReference type="RuleBase" id="RU362057"/>
    </source>
</evidence>
<proteinExistence type="inferred from homology"/>
<comment type="caution">
    <text evidence="5">The sequence shown here is derived from an EMBL/GenBank/DDBJ whole genome shotgun (WGS) entry which is preliminary data.</text>
</comment>
<organism evidence="5 6">
    <name type="scientific">Buddleja alternifolia</name>
    <dbReference type="NCBI Taxonomy" id="168488"/>
    <lineage>
        <taxon>Eukaryota</taxon>
        <taxon>Viridiplantae</taxon>
        <taxon>Streptophyta</taxon>
        <taxon>Embryophyta</taxon>
        <taxon>Tracheophyta</taxon>
        <taxon>Spermatophyta</taxon>
        <taxon>Magnoliopsida</taxon>
        <taxon>eudicotyledons</taxon>
        <taxon>Gunneridae</taxon>
        <taxon>Pentapetalae</taxon>
        <taxon>asterids</taxon>
        <taxon>lamiids</taxon>
        <taxon>Lamiales</taxon>
        <taxon>Scrophulariaceae</taxon>
        <taxon>Buddlejeae</taxon>
        <taxon>Buddleja</taxon>
    </lineage>
</organism>
<dbReference type="GO" id="GO:0035251">
    <property type="term" value="F:UDP-glucosyltransferase activity"/>
    <property type="evidence" value="ECO:0007669"/>
    <property type="project" value="TreeGrafter"/>
</dbReference>
<keyword evidence="6" id="KW-1185">Reference proteome</keyword>
<dbReference type="Pfam" id="PF00201">
    <property type="entry name" value="UDPGT"/>
    <property type="match status" value="1"/>
</dbReference>
<dbReference type="PANTHER" id="PTHR48047">
    <property type="entry name" value="GLYCOSYLTRANSFERASE"/>
    <property type="match status" value="1"/>
</dbReference>
<accession>A0AAV6Y850</accession>
<protein>
    <recommendedName>
        <fullName evidence="4">Glycosyltransferase</fullName>
        <ecNumber evidence="4">2.4.1.-</ecNumber>
    </recommendedName>
</protein>
<keyword evidence="2 3" id="KW-0808">Transferase</keyword>
<reference evidence="5" key="1">
    <citation type="submission" date="2019-10" db="EMBL/GenBank/DDBJ databases">
        <authorList>
            <person name="Zhang R."/>
            <person name="Pan Y."/>
            <person name="Wang J."/>
            <person name="Ma R."/>
            <person name="Yu S."/>
        </authorList>
    </citation>
    <scope>NUCLEOTIDE SEQUENCE</scope>
    <source>
        <strain evidence="5">LA-IB0</strain>
        <tissue evidence="5">Leaf</tissue>
    </source>
</reference>
<dbReference type="EC" id="2.4.1.-" evidence="4"/>
<keyword evidence="3" id="KW-0328">Glycosyltransferase</keyword>
<sequence length="469" mass="52888">MDNLCPHFIIFPFMSQGHTIPLLYLCRLLRRHSITITIVTTAGNSPRIRPSLRDIDVSLLELPFPENVDGVPPGVENTDKLPSMSCFLPFVKSTKLMQKNFEQALETLHPPVSCIISDGFLGWTLKSAQKFSVLRVVFTGMSNFSYTMYQILETENPHACTKSPDEPFVISSHFPKIKLTRNDFQPPEVKPSLTSGPYVDFMLEQFKSTEMSHGIIVDSFYELESCYADFWNKKFGPKAFCIGPLCMAAAALPREDVETPCRYMQWLDEKWDKGEDVLYVAFGSQAEVATEQLLEIANGLEESHVNFLWALKSKGLEENFKERVKNRGRVVKEWVDQLEILRHDAVKGFLSHCGWNSVMESISARVPLLALPLMAEQHVNARFVAEVIGVGLRTMPRGRTVRGFVEAEEVERKVRELMGGEKGAEVRKKAAEYGGAACEAMKEGGSSWRTLDLLIADVYEKVVHAKHCS</sequence>
<name>A0AAV6Y850_9LAMI</name>
<dbReference type="PANTHER" id="PTHR48047:SF227">
    <property type="entry name" value="GLYCOSYLTRANSFERASE"/>
    <property type="match status" value="1"/>
</dbReference>
<dbReference type="InterPro" id="IPR035595">
    <property type="entry name" value="UDP_glycos_trans_CS"/>
</dbReference>
<dbReference type="AlphaFoldDB" id="A0AAV6Y850"/>
<dbReference type="Proteomes" id="UP000826271">
    <property type="component" value="Unassembled WGS sequence"/>
</dbReference>
<evidence type="ECO:0000256" key="2">
    <source>
        <dbReference type="ARBA" id="ARBA00022679"/>
    </source>
</evidence>